<dbReference type="InterPro" id="IPR043128">
    <property type="entry name" value="Rev_trsase/Diguanyl_cyclase"/>
</dbReference>
<organism evidence="2 3">
    <name type="scientific">Tanacetum coccineum</name>
    <dbReference type="NCBI Taxonomy" id="301880"/>
    <lineage>
        <taxon>Eukaryota</taxon>
        <taxon>Viridiplantae</taxon>
        <taxon>Streptophyta</taxon>
        <taxon>Embryophyta</taxon>
        <taxon>Tracheophyta</taxon>
        <taxon>Spermatophyta</taxon>
        <taxon>Magnoliopsida</taxon>
        <taxon>eudicotyledons</taxon>
        <taxon>Gunneridae</taxon>
        <taxon>Pentapetalae</taxon>
        <taxon>asterids</taxon>
        <taxon>campanulids</taxon>
        <taxon>Asterales</taxon>
        <taxon>Asteraceae</taxon>
        <taxon>Asteroideae</taxon>
        <taxon>Anthemideae</taxon>
        <taxon>Anthemidinae</taxon>
        <taxon>Tanacetum</taxon>
    </lineage>
</organism>
<keyword evidence="2" id="KW-0695">RNA-directed DNA polymerase</keyword>
<proteinExistence type="predicted"/>
<evidence type="ECO:0000313" key="2">
    <source>
        <dbReference type="EMBL" id="GJT76856.1"/>
    </source>
</evidence>
<keyword evidence="2" id="KW-0808">Transferase</keyword>
<evidence type="ECO:0000313" key="3">
    <source>
        <dbReference type="Proteomes" id="UP001151760"/>
    </source>
</evidence>
<dbReference type="InterPro" id="IPR053134">
    <property type="entry name" value="RNA-dir_DNA_polymerase"/>
</dbReference>
<keyword evidence="3" id="KW-1185">Reference proteome</keyword>
<gene>
    <name evidence="2" type="ORF">Tco_1043581</name>
</gene>
<reference evidence="2" key="1">
    <citation type="journal article" date="2022" name="Int. J. Mol. Sci.">
        <title>Draft Genome of Tanacetum Coccineum: Genomic Comparison of Closely Related Tanacetum-Family Plants.</title>
        <authorList>
            <person name="Yamashiro T."/>
            <person name="Shiraishi A."/>
            <person name="Nakayama K."/>
            <person name="Satake H."/>
        </authorList>
    </citation>
    <scope>NUCLEOTIDE SEQUENCE</scope>
</reference>
<comment type="caution">
    <text evidence="2">The sequence shown here is derived from an EMBL/GenBank/DDBJ whole genome shotgun (WGS) entry which is preliminary data.</text>
</comment>
<evidence type="ECO:0000259" key="1">
    <source>
        <dbReference type="Pfam" id="PF00078"/>
    </source>
</evidence>
<protein>
    <submittedName>
        <fullName evidence="2">Reverse transcriptase domain-containing protein</fullName>
    </submittedName>
</protein>
<keyword evidence="2" id="KW-0548">Nucleotidyltransferase</keyword>
<dbReference type="Gene3D" id="3.30.70.270">
    <property type="match status" value="1"/>
</dbReference>
<dbReference type="Proteomes" id="UP001151760">
    <property type="component" value="Unassembled WGS sequence"/>
</dbReference>
<name>A0ABQ5GNP1_9ASTR</name>
<dbReference type="CDD" id="cd01647">
    <property type="entry name" value="RT_LTR"/>
    <property type="match status" value="1"/>
</dbReference>
<dbReference type="InterPro" id="IPR043502">
    <property type="entry name" value="DNA/RNA_pol_sf"/>
</dbReference>
<dbReference type="EMBL" id="BQNB010018662">
    <property type="protein sequence ID" value="GJT76856.1"/>
    <property type="molecule type" value="Genomic_DNA"/>
</dbReference>
<dbReference type="SUPFAM" id="SSF56672">
    <property type="entry name" value="DNA/RNA polymerases"/>
    <property type="match status" value="1"/>
</dbReference>
<dbReference type="InterPro" id="IPR000477">
    <property type="entry name" value="RT_dom"/>
</dbReference>
<dbReference type="PANTHER" id="PTHR24559">
    <property type="entry name" value="TRANSPOSON TY3-I GAG-POL POLYPROTEIN"/>
    <property type="match status" value="1"/>
</dbReference>
<dbReference type="PANTHER" id="PTHR24559:SF444">
    <property type="entry name" value="REVERSE TRANSCRIPTASE DOMAIN-CONTAINING PROTEIN"/>
    <property type="match status" value="1"/>
</dbReference>
<reference evidence="2" key="2">
    <citation type="submission" date="2022-01" db="EMBL/GenBank/DDBJ databases">
        <authorList>
            <person name="Yamashiro T."/>
            <person name="Shiraishi A."/>
            <person name="Satake H."/>
            <person name="Nakayama K."/>
        </authorList>
    </citation>
    <scope>NUCLEOTIDE SEQUENCE</scope>
</reference>
<accession>A0ABQ5GNP1</accession>
<dbReference type="GO" id="GO:0003964">
    <property type="term" value="F:RNA-directed DNA polymerase activity"/>
    <property type="evidence" value="ECO:0007669"/>
    <property type="project" value="UniProtKB-KW"/>
</dbReference>
<feature type="domain" description="Reverse transcriptase" evidence="1">
    <location>
        <begin position="15"/>
        <end position="102"/>
    </location>
</feature>
<dbReference type="Pfam" id="PF00078">
    <property type="entry name" value="RVT_1"/>
    <property type="match status" value="1"/>
</dbReference>
<sequence length="392" mass="44690">MAEGDVDKTAFFAGEEVFCYRKMPFGLKNAGETYQRLVDKVFHDQIGRNIEPYVDDMVIKSTSKEEMLADIKETFGKFRSINMKLNPKKCSFGVKEGPFLGHLITKQGIQANPSKVKSITDVEQPKTLKDVQSLNEKIAALSRFLSKGAKRSLPFFKIRNNKQQSRIRSIISRVANIIGDGNYKPDNLRRLTVDGKLNKRNQNKKADALSKLASMTFKHLTKEVVVKILPKQLIEEKEILQVETKEGESWMTPIHEYLVSGLLPEDPKESRKIRVKAPQYKLIRGNLYRRSFFTPWLRCVASPQTDDIVKEVLQDCEKCKEQSMIRKVAKSSAIKAGSGWLFSHWGVNILGPLPTAPEGMQKDLFGNTWCADSECHEQSARRTRSIFENEFL</sequence>